<accession>A0ABS1JAL7</accession>
<dbReference type="Proteomes" id="UP000602284">
    <property type="component" value="Unassembled WGS sequence"/>
</dbReference>
<feature type="compositionally biased region" description="Low complexity" evidence="1">
    <location>
        <begin position="216"/>
        <end position="236"/>
    </location>
</feature>
<reference evidence="3 4" key="1">
    <citation type="submission" date="2021-01" db="EMBL/GenBank/DDBJ databases">
        <title>Tumebacillus sp. strain ITR2 16S ribosomal RNA gene Genome sequencing and assembly.</title>
        <authorList>
            <person name="Kang M."/>
        </authorList>
    </citation>
    <scope>NUCLEOTIDE SEQUENCE [LARGE SCALE GENOMIC DNA]</scope>
    <source>
        <strain evidence="3 4">ITR2</strain>
    </source>
</reference>
<evidence type="ECO:0000256" key="2">
    <source>
        <dbReference type="SAM" id="Phobius"/>
    </source>
</evidence>
<sequence length="489" mass="52499">MTHDNYRDLIQRELDDDLSLEETELLDGHTATCADCRTEREEYRQLALGLRSMKAVVPERSFVSQMEFDFDELLRPQPQVTPLQKKGRRLPNRWWQGLSVAAVVVIAIGFTANYLPGTSSNEAKSGLQNGTPLAQVTTPTTQTPTSEAPATTGSAVQNPVVVALNDSKVQQQTSKNDAASANVNGSSTNASTKNASSATASAQNGTSGKAVSQTVTPLQTKPTTPATPTAPSKDSTQPVVPTGPVVAENDHHTSGGTGMVGATKPSDSHTGLVADGGPVTVAVSPSLQDRDHAYGLVAGALSAERPPLPLIIGFIQQKPSVLNEKLQAQVHTGDTSVRWATDPDQVVQHVLTDIGFAPTAIVTGTKDPDRVNVQQGGQQYIVKLSQPFDSGADGIWQPVQISRMLSMTSQELTDKPILEYFDHLQSINTVKFSNIQVEESLFMGRTVVGADMTSYTPYGDVETRLVFSFHLRLNGDYTWSLDGTPTIRH</sequence>
<gene>
    <name evidence="3" type="ORF">JJB07_11660</name>
</gene>
<feature type="compositionally biased region" description="Low complexity" evidence="1">
    <location>
        <begin position="184"/>
        <end position="208"/>
    </location>
</feature>
<feature type="region of interest" description="Disordered" evidence="1">
    <location>
        <begin position="170"/>
        <end position="257"/>
    </location>
</feature>
<evidence type="ECO:0000256" key="1">
    <source>
        <dbReference type="SAM" id="MobiDB-lite"/>
    </source>
</evidence>
<dbReference type="Gene3D" id="1.10.10.1320">
    <property type="entry name" value="Anti-sigma factor, zinc-finger domain"/>
    <property type="match status" value="1"/>
</dbReference>
<comment type="caution">
    <text evidence="3">The sequence shown here is derived from an EMBL/GenBank/DDBJ whole genome shotgun (WGS) entry which is preliminary data.</text>
</comment>
<feature type="compositionally biased region" description="Low complexity" evidence="1">
    <location>
        <begin position="131"/>
        <end position="152"/>
    </location>
</feature>
<evidence type="ECO:0000313" key="3">
    <source>
        <dbReference type="EMBL" id="MBL0387308.1"/>
    </source>
</evidence>
<dbReference type="EMBL" id="JAEQNB010000003">
    <property type="protein sequence ID" value="MBL0387308.1"/>
    <property type="molecule type" value="Genomic_DNA"/>
</dbReference>
<feature type="region of interest" description="Disordered" evidence="1">
    <location>
        <begin position="123"/>
        <end position="156"/>
    </location>
</feature>
<protein>
    <submittedName>
        <fullName evidence="3">Zf-HC2 domain-containing protein</fullName>
    </submittedName>
</protein>
<dbReference type="InterPro" id="IPR041916">
    <property type="entry name" value="Anti_sigma_zinc_sf"/>
</dbReference>
<organism evidence="3 4">
    <name type="scientific">Tumebacillus amylolyticus</name>
    <dbReference type="NCBI Taxonomy" id="2801339"/>
    <lineage>
        <taxon>Bacteria</taxon>
        <taxon>Bacillati</taxon>
        <taxon>Bacillota</taxon>
        <taxon>Bacilli</taxon>
        <taxon>Bacillales</taxon>
        <taxon>Alicyclobacillaceae</taxon>
        <taxon>Tumebacillus</taxon>
    </lineage>
</organism>
<evidence type="ECO:0000313" key="4">
    <source>
        <dbReference type="Proteomes" id="UP000602284"/>
    </source>
</evidence>
<proteinExistence type="predicted"/>
<keyword evidence="4" id="KW-1185">Reference proteome</keyword>
<dbReference type="RefSeq" id="WP_201635173.1">
    <property type="nucleotide sequence ID" value="NZ_JAEQNB010000003.1"/>
</dbReference>
<keyword evidence="2" id="KW-0472">Membrane</keyword>
<feature type="transmembrane region" description="Helical" evidence="2">
    <location>
        <begin position="94"/>
        <end position="115"/>
    </location>
</feature>
<keyword evidence="2" id="KW-0812">Transmembrane</keyword>
<name>A0ABS1JAL7_9BACL</name>
<feature type="compositionally biased region" description="Polar residues" evidence="1">
    <location>
        <begin position="170"/>
        <end position="183"/>
    </location>
</feature>
<keyword evidence="2" id="KW-1133">Transmembrane helix</keyword>